<dbReference type="Proteomes" id="UP000054270">
    <property type="component" value="Unassembled WGS sequence"/>
</dbReference>
<evidence type="ECO:0000313" key="3">
    <source>
        <dbReference type="EMBL" id="KJA13809.1"/>
    </source>
</evidence>
<accession>A0A0D2N3I9</accession>
<gene>
    <name evidence="3" type="ORF">HYPSUDRAFT_49592</name>
</gene>
<dbReference type="EMBL" id="KN817712">
    <property type="protein sequence ID" value="KJA13809.1"/>
    <property type="molecule type" value="Genomic_DNA"/>
</dbReference>
<dbReference type="OrthoDB" id="5303367at2759"/>
<reference evidence="4" key="1">
    <citation type="submission" date="2014-04" db="EMBL/GenBank/DDBJ databases">
        <title>Evolutionary Origins and Diversification of the Mycorrhizal Mutualists.</title>
        <authorList>
            <consortium name="DOE Joint Genome Institute"/>
            <consortium name="Mycorrhizal Genomics Consortium"/>
            <person name="Kohler A."/>
            <person name="Kuo A."/>
            <person name="Nagy L.G."/>
            <person name="Floudas D."/>
            <person name="Copeland A."/>
            <person name="Barry K.W."/>
            <person name="Cichocki N."/>
            <person name="Veneault-Fourrey C."/>
            <person name="LaButti K."/>
            <person name="Lindquist E.A."/>
            <person name="Lipzen A."/>
            <person name="Lundell T."/>
            <person name="Morin E."/>
            <person name="Murat C."/>
            <person name="Riley R."/>
            <person name="Ohm R."/>
            <person name="Sun H."/>
            <person name="Tunlid A."/>
            <person name="Henrissat B."/>
            <person name="Grigoriev I.V."/>
            <person name="Hibbett D.S."/>
            <person name="Martin F."/>
        </authorList>
    </citation>
    <scope>NUCLEOTIDE SEQUENCE [LARGE SCALE GENOMIC DNA]</scope>
    <source>
        <strain evidence="4">FD-334 SS-4</strain>
    </source>
</reference>
<sequence>MEMLYSYSRSIDGGQELNSKTPVDTHAQDFLSALAKFVGPIIRECICAPEIRRYGQENESIEGNLLNVVAGQSLISALKEFVMEVTQNNSTTKNYNHTSPSKSGPRNFSTTSPKGSRASAATSGSSSSGDAIPRYSKPESSHLSGLSQDAKRIPERLAQGLQVTIDPGTMTSSHLNALTPALPQQIQKTELEQMTLTFVRSHVFNKMPIRLLAFDENGTNIQLIERDEIFTRILPRVYAETSKPGFQSEWAKVQELQDKYVHWKHRQDAMSKLFQEVIGESVRYAILSHTWIRDTPSDVVFGSWKTRADNPRGYAKITKFCETAAQNHLVTLGWIDTLCINKESSSELDESIRSMYSWYRGASVCVTYLSETLQITDNYRDSWFTRGWTLQELLAPLHIVFYNKNWESLGSGNDAQIQEFIERATTITKAELDLCRRGNVEQISISRRMQLACGRQVTREEDTSYSLMGILGVNITIAYGEGSQRAFYRLIQGILTSKLHVLDLFNRYYDGSNTLIPSSPELYSTRRHGFDDPTEVSGSILNRHNPLKPILLTHLGVRMPLLLVPALLSKSIIDKEYIPCGDLSGQYSVCFTFGDSSQENRYYKLLDRRLYVGNHANWWPIEDRKVSPGDLIRNFGIFNFGADSAGDILIPQMCAALSFYWQDMGPGNFVGPAEGMKIVPGPPRSFCLESARNLYTIPRDELGRHGLKLVSLYL</sequence>
<dbReference type="AlphaFoldDB" id="A0A0D2N3I9"/>
<feature type="compositionally biased region" description="Low complexity" evidence="1">
    <location>
        <begin position="115"/>
        <end position="129"/>
    </location>
</feature>
<dbReference type="PANTHER" id="PTHR10622:SF10">
    <property type="entry name" value="HET DOMAIN-CONTAINING PROTEIN"/>
    <property type="match status" value="1"/>
</dbReference>
<feature type="compositionally biased region" description="Polar residues" evidence="1">
    <location>
        <begin position="89"/>
        <end position="114"/>
    </location>
</feature>
<dbReference type="InterPro" id="IPR010730">
    <property type="entry name" value="HET"/>
</dbReference>
<dbReference type="PANTHER" id="PTHR10622">
    <property type="entry name" value="HET DOMAIN-CONTAINING PROTEIN"/>
    <property type="match status" value="1"/>
</dbReference>
<name>A0A0D2N3I9_HYPSF</name>
<evidence type="ECO:0000259" key="2">
    <source>
        <dbReference type="Pfam" id="PF06985"/>
    </source>
</evidence>
<dbReference type="Pfam" id="PF06985">
    <property type="entry name" value="HET"/>
    <property type="match status" value="1"/>
</dbReference>
<keyword evidence="4" id="KW-1185">Reference proteome</keyword>
<evidence type="ECO:0000313" key="4">
    <source>
        <dbReference type="Proteomes" id="UP000054270"/>
    </source>
</evidence>
<proteinExistence type="predicted"/>
<dbReference type="STRING" id="945553.A0A0D2N3I9"/>
<protein>
    <recommendedName>
        <fullName evidence="2">Heterokaryon incompatibility domain-containing protein</fullName>
    </recommendedName>
</protein>
<organism evidence="3 4">
    <name type="scientific">Hypholoma sublateritium (strain FD-334 SS-4)</name>
    <dbReference type="NCBI Taxonomy" id="945553"/>
    <lineage>
        <taxon>Eukaryota</taxon>
        <taxon>Fungi</taxon>
        <taxon>Dikarya</taxon>
        <taxon>Basidiomycota</taxon>
        <taxon>Agaricomycotina</taxon>
        <taxon>Agaricomycetes</taxon>
        <taxon>Agaricomycetidae</taxon>
        <taxon>Agaricales</taxon>
        <taxon>Agaricineae</taxon>
        <taxon>Strophariaceae</taxon>
        <taxon>Hypholoma</taxon>
    </lineage>
</organism>
<feature type="domain" description="Heterokaryon incompatibility" evidence="2">
    <location>
        <begin position="284"/>
        <end position="372"/>
    </location>
</feature>
<evidence type="ECO:0000256" key="1">
    <source>
        <dbReference type="SAM" id="MobiDB-lite"/>
    </source>
</evidence>
<feature type="region of interest" description="Disordered" evidence="1">
    <location>
        <begin position="89"/>
        <end position="148"/>
    </location>
</feature>